<keyword evidence="7" id="KW-1185">Reference proteome</keyword>
<keyword evidence="3" id="KW-0274">FAD</keyword>
<evidence type="ECO:0008006" key="8">
    <source>
        <dbReference type="Google" id="ProtNLM"/>
    </source>
</evidence>
<evidence type="ECO:0000256" key="1">
    <source>
        <dbReference type="ARBA" id="ARBA00009183"/>
    </source>
</evidence>
<comment type="similarity">
    <text evidence="1">Belongs to the FMO family.</text>
</comment>
<dbReference type="RefSeq" id="XP_062794642.1">
    <property type="nucleotide sequence ID" value="XM_062938591.1"/>
</dbReference>
<sequence length="504" mass="56479">MHIAIVGAGYSGLVTASTLISFGHTVVIFDSAPDVGGVWSATRYYPGLKAQNTKDTYCFSTLPMPEEYSLHPDGQQVQAYLETFVRKNGLDKEGRLKLNVEVVQAEKGDSGWIIQIRSKQDDQTKSYFFDYLICATGIFNQPHIPYLRGANDFVAAGGVILHSSNFHHLSSIKDKNVVVVGYGKSACDAAVSVATSAKSVTIVARNIIWKLPTYVGGVLHFSLLLLTRFGEALFPFIRPWKSQRFLNCGMRVYFRNLLFTVLSWIITIQMRLDEFQIHPHKPFETIARSSISLASAGFVDAMSKGDIKVEREVTVESLSPRNVTLSSGKELSADVIICGTGWKQNIPSFISAQLADTLKDKNGDWLLYRHVFPIDIEDLAFIGFNSSIFCPLTAEITSIWLAAHLRTDEQDPLLVLTSRHQQRQKTAEEVTWHRERTEGHHASGTSIVPFSMSNIDEMLGDLEVEIGWLDYMREWVLPIRPSAYRYILPTVLQRVNAGRKEKIA</sequence>
<evidence type="ECO:0000313" key="7">
    <source>
        <dbReference type="Proteomes" id="UP001329825"/>
    </source>
</evidence>
<evidence type="ECO:0000256" key="2">
    <source>
        <dbReference type="ARBA" id="ARBA00022630"/>
    </source>
</evidence>
<keyword evidence="5" id="KW-0560">Oxidoreductase</keyword>
<evidence type="ECO:0000256" key="3">
    <source>
        <dbReference type="ARBA" id="ARBA00022827"/>
    </source>
</evidence>
<dbReference type="SUPFAM" id="SSF51905">
    <property type="entry name" value="FAD/NAD(P)-binding domain"/>
    <property type="match status" value="2"/>
</dbReference>
<proteinExistence type="inferred from homology"/>
<dbReference type="EMBL" id="CP141889">
    <property type="protein sequence ID" value="WRT69903.1"/>
    <property type="molecule type" value="Genomic_DNA"/>
</dbReference>
<dbReference type="InterPro" id="IPR020946">
    <property type="entry name" value="Flavin_mOase-like"/>
</dbReference>
<dbReference type="PANTHER" id="PTHR23023">
    <property type="entry name" value="DIMETHYLANILINE MONOOXYGENASE"/>
    <property type="match status" value="1"/>
</dbReference>
<protein>
    <recommendedName>
        <fullName evidence="8">Monooxygenase</fullName>
    </recommendedName>
</protein>
<gene>
    <name evidence="6" type="ORF">IL334_006894</name>
</gene>
<accession>A0ABZ1D7P2</accession>
<dbReference type="Gene3D" id="3.50.50.60">
    <property type="entry name" value="FAD/NAD(P)-binding domain"/>
    <property type="match status" value="2"/>
</dbReference>
<dbReference type="Proteomes" id="UP001329825">
    <property type="component" value="Chromosome 9"/>
</dbReference>
<reference evidence="6 7" key="1">
    <citation type="submission" date="2024-01" db="EMBL/GenBank/DDBJ databases">
        <title>Comparative genomics of Cryptococcus and Kwoniella reveals pathogenesis evolution and contrasting modes of karyotype evolution via chromosome fusion or intercentromeric recombination.</title>
        <authorList>
            <person name="Coelho M.A."/>
            <person name="David-Palma M."/>
            <person name="Shea T."/>
            <person name="Bowers K."/>
            <person name="McGinley-Smith S."/>
            <person name="Mohammad A.W."/>
            <person name="Gnirke A."/>
            <person name="Yurkov A.M."/>
            <person name="Nowrousian M."/>
            <person name="Sun S."/>
            <person name="Cuomo C.A."/>
            <person name="Heitman J."/>
        </authorList>
    </citation>
    <scope>NUCLEOTIDE SEQUENCE [LARGE SCALE GENOMIC DNA]</scope>
    <source>
        <strain evidence="6">CBS 11374</strain>
    </source>
</reference>
<dbReference type="Pfam" id="PF00743">
    <property type="entry name" value="FMO-like"/>
    <property type="match status" value="1"/>
</dbReference>
<evidence type="ECO:0000313" key="6">
    <source>
        <dbReference type="EMBL" id="WRT69903.1"/>
    </source>
</evidence>
<dbReference type="InterPro" id="IPR036188">
    <property type="entry name" value="FAD/NAD-bd_sf"/>
</dbReference>
<dbReference type="InterPro" id="IPR000960">
    <property type="entry name" value="Flavin_mOase"/>
</dbReference>
<keyword evidence="4" id="KW-0521">NADP</keyword>
<dbReference type="GeneID" id="87959024"/>
<dbReference type="PRINTS" id="PR00370">
    <property type="entry name" value="FMOXYGENASE"/>
</dbReference>
<dbReference type="InterPro" id="IPR050346">
    <property type="entry name" value="FMO-like"/>
</dbReference>
<evidence type="ECO:0000256" key="4">
    <source>
        <dbReference type="ARBA" id="ARBA00022857"/>
    </source>
</evidence>
<evidence type="ECO:0000256" key="5">
    <source>
        <dbReference type="ARBA" id="ARBA00023002"/>
    </source>
</evidence>
<organism evidence="6 7">
    <name type="scientific">Kwoniella shivajii</name>
    <dbReference type="NCBI Taxonomy" id="564305"/>
    <lineage>
        <taxon>Eukaryota</taxon>
        <taxon>Fungi</taxon>
        <taxon>Dikarya</taxon>
        <taxon>Basidiomycota</taxon>
        <taxon>Agaricomycotina</taxon>
        <taxon>Tremellomycetes</taxon>
        <taxon>Tremellales</taxon>
        <taxon>Cryptococcaceae</taxon>
        <taxon>Kwoniella</taxon>
    </lineage>
</organism>
<name>A0ABZ1D7P2_9TREE</name>
<keyword evidence="2" id="KW-0285">Flavoprotein</keyword>